<dbReference type="AlphaFoldDB" id="D5RG67"/>
<proteinExistence type="predicted"/>
<dbReference type="HOGENOM" id="CLU_078427_0_0_5"/>
<comment type="caution">
    <text evidence="1">The sequence shown here is derived from an EMBL/GenBank/DDBJ whole genome shotgun (WGS) entry which is preliminary data.</text>
</comment>
<reference evidence="1 2" key="1">
    <citation type="submission" date="2010-04" db="EMBL/GenBank/DDBJ databases">
        <authorList>
            <person name="Qin X."/>
            <person name="Bachman B."/>
            <person name="Battles P."/>
            <person name="Bell A."/>
            <person name="Bess C."/>
            <person name="Bickham C."/>
            <person name="Chaboub L."/>
            <person name="Chen D."/>
            <person name="Coyle M."/>
            <person name="Deiros D.R."/>
            <person name="Dinh H."/>
            <person name="Forbes L."/>
            <person name="Fowler G."/>
            <person name="Francisco L."/>
            <person name="Fu Q."/>
            <person name="Gubbala S."/>
            <person name="Hale W."/>
            <person name="Han Y."/>
            <person name="Hemphill L."/>
            <person name="Highlander S.K."/>
            <person name="Hirani K."/>
            <person name="Hogues M."/>
            <person name="Jackson L."/>
            <person name="Jakkamsetti A."/>
            <person name="Javaid M."/>
            <person name="Jiang H."/>
            <person name="Korchina V."/>
            <person name="Kovar C."/>
            <person name="Lara F."/>
            <person name="Lee S."/>
            <person name="Mata R."/>
            <person name="Mathew T."/>
            <person name="Moen C."/>
            <person name="Morales K."/>
            <person name="Munidasa M."/>
            <person name="Nazareth L."/>
            <person name="Ngo R."/>
            <person name="Nguyen L."/>
            <person name="Okwuonu G."/>
            <person name="Ongeri F."/>
            <person name="Patil S."/>
            <person name="Petrosino J."/>
            <person name="Pham C."/>
            <person name="Pham P."/>
            <person name="Pu L.-L."/>
            <person name="Puazo M."/>
            <person name="Raj R."/>
            <person name="Reid J."/>
            <person name="Rouhana J."/>
            <person name="Saada N."/>
            <person name="Shang Y."/>
            <person name="Simmons D."/>
            <person name="Thornton R."/>
            <person name="Warren J."/>
            <person name="Weissenberger G."/>
            <person name="Zhang J."/>
            <person name="Zhang L."/>
            <person name="Zhou C."/>
            <person name="Zhu D."/>
            <person name="Muzny D."/>
            <person name="Worley K."/>
            <person name="Gibbs R."/>
        </authorList>
    </citation>
    <scope>NUCLEOTIDE SEQUENCE [LARGE SCALE GENOMIC DNA]</scope>
    <source>
        <strain evidence="1 2">ATCC 49957</strain>
    </source>
</reference>
<accession>D5RG67</accession>
<dbReference type="SUPFAM" id="SSF75005">
    <property type="entry name" value="Arabinanase/levansucrase/invertase"/>
    <property type="match status" value="1"/>
</dbReference>
<dbReference type="Proteomes" id="UP000005324">
    <property type="component" value="Unassembled WGS sequence"/>
</dbReference>
<evidence type="ECO:0000313" key="1">
    <source>
        <dbReference type="EMBL" id="EFH13700.1"/>
    </source>
</evidence>
<evidence type="ECO:0008006" key="3">
    <source>
        <dbReference type="Google" id="ProtNLM"/>
    </source>
</evidence>
<sequence length="320" mass="34115">GRAGVSAVLEAGLRLPPATRLPVPDAPPGWMAGGLGAFFPRRDARGGLELFVSGRDGAGTSRIGLLRYEDFPAAPRLVAASAPLLGPGEPGGFDADGVGYPWLVGERLYYVGWQRLGGAVPFRNQLGLAMGGAGGFARHSRAPLLAACDAEPIGHGSCCVEPLGPGRWRMLYTCFLGWEAQPGGGFRHRYRIHAAWSQDGIAWALPGQVAVEFDPAAEAEEYALASPVTWRGAAAEELLLFTARGARYRLHAARGGEGGRFRRLAPPIAIAAGDWDDAMQCYPRLLRWDGRDILFHAGNGYGRAGIGYSLLPEGWETRLA</sequence>
<keyword evidence="2" id="KW-1185">Reference proteome</keyword>
<feature type="non-terminal residue" evidence="1">
    <location>
        <position position="1"/>
    </location>
</feature>
<dbReference type="Gene3D" id="2.115.10.20">
    <property type="entry name" value="Glycosyl hydrolase domain, family 43"/>
    <property type="match status" value="1"/>
</dbReference>
<organism evidence="1 2">
    <name type="scientific">Pseudoroseomonas cervicalis ATCC 49957</name>
    <dbReference type="NCBI Taxonomy" id="525371"/>
    <lineage>
        <taxon>Bacteria</taxon>
        <taxon>Pseudomonadati</taxon>
        <taxon>Pseudomonadota</taxon>
        <taxon>Alphaproteobacteria</taxon>
        <taxon>Acetobacterales</taxon>
        <taxon>Roseomonadaceae</taxon>
        <taxon>Roseomonas</taxon>
    </lineage>
</organism>
<dbReference type="InterPro" id="IPR023296">
    <property type="entry name" value="Glyco_hydro_beta-prop_sf"/>
</dbReference>
<dbReference type="RefSeq" id="WP_007005700.1">
    <property type="nucleotide sequence ID" value="NZ_GG770784.1"/>
</dbReference>
<name>D5RG67_9PROT</name>
<gene>
    <name evidence="1" type="ORF">HMPREF0731_0076</name>
</gene>
<evidence type="ECO:0000313" key="2">
    <source>
        <dbReference type="Proteomes" id="UP000005324"/>
    </source>
</evidence>
<dbReference type="EMBL" id="ADVL01000019">
    <property type="protein sequence ID" value="EFH13700.1"/>
    <property type="molecule type" value="Genomic_DNA"/>
</dbReference>
<protein>
    <recommendedName>
        <fullName evidence="3">Glycosyl hydrolase family 32 N-terminal domain-containing protein</fullName>
    </recommendedName>
</protein>